<keyword evidence="7" id="KW-0961">Cell wall biogenesis/degradation</keyword>
<evidence type="ECO:0000313" key="9">
    <source>
        <dbReference type="EMBL" id="KAK1397920.1"/>
    </source>
</evidence>
<keyword evidence="5" id="KW-1133">Transmembrane helix</keyword>
<reference evidence="9" key="1">
    <citation type="submission" date="2023-02" db="EMBL/GenBank/DDBJ databases">
        <title>Genome of toxic invasive species Heracleum sosnowskyi carries increased number of genes despite the absence of recent whole-genome duplications.</title>
        <authorList>
            <person name="Schelkunov M."/>
            <person name="Shtratnikova V."/>
            <person name="Makarenko M."/>
            <person name="Klepikova A."/>
            <person name="Omelchenko D."/>
            <person name="Novikova G."/>
            <person name="Obukhova E."/>
            <person name="Bogdanov V."/>
            <person name="Penin A."/>
            <person name="Logacheva M."/>
        </authorList>
    </citation>
    <scope>NUCLEOTIDE SEQUENCE</scope>
    <source>
        <strain evidence="9">Hsosn_3</strain>
        <tissue evidence="9">Leaf</tissue>
    </source>
</reference>
<evidence type="ECO:0000256" key="2">
    <source>
        <dbReference type="ARBA" id="ARBA00022676"/>
    </source>
</evidence>
<evidence type="ECO:0000256" key="6">
    <source>
        <dbReference type="ARBA" id="ARBA00023136"/>
    </source>
</evidence>
<keyword evidence="10" id="KW-1185">Reference proteome</keyword>
<dbReference type="AlphaFoldDB" id="A0AAD8N157"/>
<keyword evidence="6" id="KW-0472">Membrane</keyword>
<evidence type="ECO:0000256" key="8">
    <source>
        <dbReference type="PIRSR" id="PIRSR605150-2"/>
    </source>
</evidence>
<evidence type="ECO:0000256" key="1">
    <source>
        <dbReference type="ARBA" id="ARBA00004308"/>
    </source>
</evidence>
<dbReference type="GO" id="GO:0016020">
    <property type="term" value="C:membrane"/>
    <property type="evidence" value="ECO:0007669"/>
    <property type="project" value="InterPro"/>
</dbReference>
<dbReference type="PANTHER" id="PTHR13301">
    <property type="entry name" value="X-BOX TRANSCRIPTION FACTOR-RELATED"/>
    <property type="match status" value="1"/>
</dbReference>
<dbReference type="InterPro" id="IPR005150">
    <property type="entry name" value="Cellulose_synth"/>
</dbReference>
<comment type="subcellular location">
    <subcellularLocation>
        <location evidence="1">Endomembrane system</location>
    </subcellularLocation>
</comment>
<feature type="binding site" evidence="8">
    <location>
        <position position="95"/>
    </location>
    <ligand>
        <name>UDP-alpha-D-glucose</name>
        <dbReference type="ChEBI" id="CHEBI:58885"/>
    </ligand>
</feature>
<evidence type="ECO:0000256" key="5">
    <source>
        <dbReference type="ARBA" id="ARBA00022989"/>
    </source>
</evidence>
<evidence type="ECO:0000313" key="10">
    <source>
        <dbReference type="Proteomes" id="UP001237642"/>
    </source>
</evidence>
<evidence type="ECO:0000256" key="4">
    <source>
        <dbReference type="ARBA" id="ARBA00022692"/>
    </source>
</evidence>
<dbReference type="Proteomes" id="UP001237642">
    <property type="component" value="Unassembled WGS sequence"/>
</dbReference>
<keyword evidence="3" id="KW-0808">Transferase</keyword>
<proteinExistence type="predicted"/>
<dbReference type="Pfam" id="PF03552">
    <property type="entry name" value="Cellulose_synt"/>
    <property type="match status" value="1"/>
</dbReference>
<dbReference type="GO" id="GO:0030244">
    <property type="term" value="P:cellulose biosynthetic process"/>
    <property type="evidence" value="ECO:0007669"/>
    <property type="project" value="InterPro"/>
</dbReference>
<gene>
    <name evidence="9" type="ORF">POM88_007783</name>
</gene>
<dbReference type="GO" id="GO:0012505">
    <property type="term" value="C:endomembrane system"/>
    <property type="evidence" value="ECO:0007669"/>
    <property type="project" value="UniProtKB-SubCell"/>
</dbReference>
<keyword evidence="2" id="KW-0328">Glycosyltransferase</keyword>
<sequence>MGGNIDFCWKILHSFFSEICLQDLDGQKAFKSFDSHDPSTINCQSYLLVSTPPSLSFCPRNLANCRFFTRSRERDELHALHGNGADEVSCYIKDDGASVLLFDALSETDEFARRWVPFCRRSSIKSRAPEG</sequence>
<name>A0AAD8N157_9APIA</name>
<organism evidence="9 10">
    <name type="scientific">Heracleum sosnowskyi</name>
    <dbReference type="NCBI Taxonomy" id="360622"/>
    <lineage>
        <taxon>Eukaryota</taxon>
        <taxon>Viridiplantae</taxon>
        <taxon>Streptophyta</taxon>
        <taxon>Embryophyta</taxon>
        <taxon>Tracheophyta</taxon>
        <taxon>Spermatophyta</taxon>
        <taxon>Magnoliopsida</taxon>
        <taxon>eudicotyledons</taxon>
        <taxon>Gunneridae</taxon>
        <taxon>Pentapetalae</taxon>
        <taxon>asterids</taxon>
        <taxon>campanulids</taxon>
        <taxon>Apiales</taxon>
        <taxon>Apiaceae</taxon>
        <taxon>Apioideae</taxon>
        <taxon>apioid superclade</taxon>
        <taxon>Tordylieae</taxon>
        <taxon>Tordyliinae</taxon>
        <taxon>Heracleum</taxon>
    </lineage>
</organism>
<comment type="caution">
    <text evidence="9">The sequence shown here is derived from an EMBL/GenBank/DDBJ whole genome shotgun (WGS) entry which is preliminary data.</text>
</comment>
<reference evidence="9" key="2">
    <citation type="submission" date="2023-05" db="EMBL/GenBank/DDBJ databases">
        <authorList>
            <person name="Schelkunov M.I."/>
        </authorList>
    </citation>
    <scope>NUCLEOTIDE SEQUENCE</scope>
    <source>
        <strain evidence="9">Hsosn_3</strain>
        <tissue evidence="9">Leaf</tissue>
    </source>
</reference>
<evidence type="ECO:0000256" key="3">
    <source>
        <dbReference type="ARBA" id="ARBA00022679"/>
    </source>
</evidence>
<protein>
    <submittedName>
        <fullName evidence="9">Uncharacterized protein</fullName>
    </submittedName>
</protein>
<dbReference type="GO" id="GO:0071555">
    <property type="term" value="P:cell wall organization"/>
    <property type="evidence" value="ECO:0007669"/>
    <property type="project" value="UniProtKB-KW"/>
</dbReference>
<dbReference type="EMBL" id="JAUIZM010000002">
    <property type="protein sequence ID" value="KAK1397920.1"/>
    <property type="molecule type" value="Genomic_DNA"/>
</dbReference>
<dbReference type="GO" id="GO:0016760">
    <property type="term" value="F:cellulose synthase (UDP-forming) activity"/>
    <property type="evidence" value="ECO:0007669"/>
    <property type="project" value="InterPro"/>
</dbReference>
<accession>A0AAD8N157</accession>
<keyword evidence="4" id="KW-0812">Transmembrane</keyword>
<evidence type="ECO:0000256" key="7">
    <source>
        <dbReference type="ARBA" id="ARBA00023316"/>
    </source>
</evidence>